<dbReference type="InterPro" id="IPR051617">
    <property type="entry name" value="UNC-93-like_regulator"/>
</dbReference>
<evidence type="ECO:0000256" key="1">
    <source>
        <dbReference type="ARBA" id="ARBA00004141"/>
    </source>
</evidence>
<protein>
    <submittedName>
        <fullName evidence="7">Solute carrier family 40 protein</fullName>
    </submittedName>
</protein>
<evidence type="ECO:0000256" key="4">
    <source>
        <dbReference type="ARBA" id="ARBA00023136"/>
    </source>
</evidence>
<keyword evidence="4 5" id="KW-0472">Membrane</keyword>
<dbReference type="Pfam" id="PF05978">
    <property type="entry name" value="UNC-93"/>
    <property type="match status" value="1"/>
</dbReference>
<dbReference type="WBParaSite" id="Hba_17967">
    <property type="protein sequence ID" value="Hba_17967"/>
    <property type="gene ID" value="Hba_17967"/>
</dbReference>
<keyword evidence="6" id="KW-1185">Reference proteome</keyword>
<dbReference type="Proteomes" id="UP000095283">
    <property type="component" value="Unplaced"/>
</dbReference>
<accession>A0A1I7XKB1</accession>
<reference evidence="7" key="1">
    <citation type="submission" date="2016-11" db="UniProtKB">
        <authorList>
            <consortium name="WormBaseParasite"/>
        </authorList>
    </citation>
    <scope>IDENTIFICATION</scope>
</reference>
<feature type="transmembrane region" description="Helical" evidence="5">
    <location>
        <begin position="32"/>
        <end position="54"/>
    </location>
</feature>
<dbReference type="PANTHER" id="PTHR23294">
    <property type="entry name" value="ET TRANSLATION PRODUCT-RELATED"/>
    <property type="match status" value="1"/>
</dbReference>
<evidence type="ECO:0000313" key="6">
    <source>
        <dbReference type="Proteomes" id="UP000095283"/>
    </source>
</evidence>
<comment type="subcellular location">
    <subcellularLocation>
        <location evidence="1">Membrane</location>
        <topology evidence="1">Multi-pass membrane protein</topology>
    </subcellularLocation>
</comment>
<feature type="transmembrane region" description="Helical" evidence="5">
    <location>
        <begin position="90"/>
        <end position="113"/>
    </location>
</feature>
<dbReference type="PANTHER" id="PTHR23294:SF12">
    <property type="entry name" value="ADP,ATP CARRIER PROTEIN"/>
    <property type="match status" value="1"/>
</dbReference>
<organism evidence="6 7">
    <name type="scientific">Heterorhabditis bacteriophora</name>
    <name type="common">Entomopathogenic nematode worm</name>
    <dbReference type="NCBI Taxonomy" id="37862"/>
    <lineage>
        <taxon>Eukaryota</taxon>
        <taxon>Metazoa</taxon>
        <taxon>Ecdysozoa</taxon>
        <taxon>Nematoda</taxon>
        <taxon>Chromadorea</taxon>
        <taxon>Rhabditida</taxon>
        <taxon>Rhabditina</taxon>
        <taxon>Rhabditomorpha</taxon>
        <taxon>Strongyloidea</taxon>
        <taxon>Heterorhabditidae</taxon>
        <taxon>Heterorhabditis</taxon>
    </lineage>
</organism>
<dbReference type="GO" id="GO:0016020">
    <property type="term" value="C:membrane"/>
    <property type="evidence" value="ECO:0007669"/>
    <property type="project" value="UniProtKB-SubCell"/>
</dbReference>
<name>A0A1I7XKB1_HETBA</name>
<evidence type="ECO:0000313" key="7">
    <source>
        <dbReference type="WBParaSite" id="Hba_17967"/>
    </source>
</evidence>
<feature type="transmembrane region" description="Helical" evidence="5">
    <location>
        <begin position="66"/>
        <end position="84"/>
    </location>
</feature>
<sequence length="148" mass="16297">MALILFQISVPQQATKEPTDGETLLLKPSRLLASVFGYLMGLADFTLTLARAVICQVAVPENRMEVFSLTRIYQCISSCIVLFLSPYMSVTYWTITLAVGLVVGSTTFIIVAVKKNSTADITSRIEELTNKDNDVVNNKCLSHTETSQ</sequence>
<evidence type="ECO:0000256" key="5">
    <source>
        <dbReference type="SAM" id="Phobius"/>
    </source>
</evidence>
<keyword evidence="2 5" id="KW-0812">Transmembrane</keyword>
<proteinExistence type="predicted"/>
<dbReference type="AlphaFoldDB" id="A0A1I7XKB1"/>
<keyword evidence="3 5" id="KW-1133">Transmembrane helix</keyword>
<evidence type="ECO:0000256" key="3">
    <source>
        <dbReference type="ARBA" id="ARBA00022989"/>
    </source>
</evidence>
<evidence type="ECO:0000256" key="2">
    <source>
        <dbReference type="ARBA" id="ARBA00022692"/>
    </source>
</evidence>
<dbReference type="InterPro" id="IPR010291">
    <property type="entry name" value="Ion_channel_UNC-93"/>
</dbReference>